<evidence type="ECO:0000256" key="2">
    <source>
        <dbReference type="ARBA" id="ARBA00007639"/>
    </source>
</evidence>
<dbReference type="InterPro" id="IPR028082">
    <property type="entry name" value="Peripla_BP_I"/>
</dbReference>
<organism evidence="6 7">
    <name type="scientific">Devosia oryziradicis</name>
    <dbReference type="NCBI Taxonomy" id="2801335"/>
    <lineage>
        <taxon>Bacteria</taxon>
        <taxon>Pseudomonadati</taxon>
        <taxon>Pseudomonadota</taxon>
        <taxon>Alphaproteobacteria</taxon>
        <taxon>Hyphomicrobiales</taxon>
        <taxon>Devosiaceae</taxon>
        <taxon>Devosia</taxon>
    </lineage>
</organism>
<evidence type="ECO:0000256" key="3">
    <source>
        <dbReference type="ARBA" id="ARBA00022729"/>
    </source>
</evidence>
<protein>
    <submittedName>
        <fullName evidence="6">Sugar ABC transporter substrate-binding protein</fullName>
    </submittedName>
</protein>
<dbReference type="Gene3D" id="3.40.50.2300">
    <property type="match status" value="2"/>
</dbReference>
<name>A0ABX7C2N7_9HYPH</name>
<feature type="signal peptide" evidence="4">
    <location>
        <begin position="1"/>
        <end position="23"/>
    </location>
</feature>
<comment type="similarity">
    <text evidence="2">Belongs to the bacterial solute-binding protein 2 family.</text>
</comment>
<dbReference type="Proteomes" id="UP000595460">
    <property type="component" value="Chromosome"/>
</dbReference>
<dbReference type="RefSeq" id="WP_201657597.1">
    <property type="nucleotide sequence ID" value="NZ_CP068047.1"/>
</dbReference>
<comment type="subcellular location">
    <subcellularLocation>
        <location evidence="1">Cell envelope</location>
    </subcellularLocation>
</comment>
<keyword evidence="7" id="KW-1185">Reference proteome</keyword>
<sequence length="307" mass="31364">MKLRHIITGGLALILAGASPVLAADPVKIGFITKFPVEFYSTMEDAAKAYAAAHPDVEIVYGQGASGADIEGQIALIESMITQGVQGIAITPVDPTVAASLDKAVEAGIKVVLMDNDIPDWLGKTALATTDNYSAGRIAGEYLKSVLKDGDTLGILEGVPGVPALDDRVTGMLKGLAGGLDIQIVGKNSTNCAQEMGLSAAEDLLTANPDLKAIYAACGPPAVGAAQAIENAGIADDAIVLVGFDACCGELDLVVSGKEDATVAQFPAKMGELGVETLVKAIRGEEVTLLVDTGAGLVTKENVGDFQ</sequence>
<proteinExistence type="inferred from homology"/>
<evidence type="ECO:0000313" key="7">
    <source>
        <dbReference type="Proteomes" id="UP000595460"/>
    </source>
</evidence>
<keyword evidence="3 4" id="KW-0732">Signal</keyword>
<reference evidence="6 7" key="1">
    <citation type="submission" date="2021-01" db="EMBL/GenBank/DDBJ databases">
        <title>Genome seq and assembly of Devosia sp. G19.</title>
        <authorList>
            <person name="Chhetri G."/>
        </authorList>
    </citation>
    <scope>NUCLEOTIDE SEQUENCE [LARGE SCALE GENOMIC DNA]</scope>
    <source>
        <strain evidence="6 7">G19</strain>
    </source>
</reference>
<feature type="chain" id="PRO_5047309688" evidence="4">
    <location>
        <begin position="24"/>
        <end position="307"/>
    </location>
</feature>
<evidence type="ECO:0000313" key="6">
    <source>
        <dbReference type="EMBL" id="QQR36281.1"/>
    </source>
</evidence>
<dbReference type="SUPFAM" id="SSF53822">
    <property type="entry name" value="Periplasmic binding protein-like I"/>
    <property type="match status" value="1"/>
</dbReference>
<dbReference type="EMBL" id="CP068047">
    <property type="protein sequence ID" value="QQR36281.1"/>
    <property type="molecule type" value="Genomic_DNA"/>
</dbReference>
<evidence type="ECO:0000256" key="1">
    <source>
        <dbReference type="ARBA" id="ARBA00004196"/>
    </source>
</evidence>
<dbReference type="Pfam" id="PF13407">
    <property type="entry name" value="Peripla_BP_4"/>
    <property type="match status" value="1"/>
</dbReference>
<dbReference type="InterPro" id="IPR025997">
    <property type="entry name" value="SBP_2_dom"/>
</dbReference>
<feature type="domain" description="Periplasmic binding protein" evidence="5">
    <location>
        <begin position="29"/>
        <end position="286"/>
    </location>
</feature>
<accession>A0ABX7C2N7</accession>
<dbReference type="CDD" id="cd01536">
    <property type="entry name" value="PBP1_ABC_sugar_binding-like"/>
    <property type="match status" value="1"/>
</dbReference>
<dbReference type="PANTHER" id="PTHR46847">
    <property type="entry name" value="D-ALLOSE-BINDING PERIPLASMIC PROTEIN-RELATED"/>
    <property type="match status" value="1"/>
</dbReference>
<evidence type="ECO:0000259" key="5">
    <source>
        <dbReference type="Pfam" id="PF13407"/>
    </source>
</evidence>
<dbReference type="PANTHER" id="PTHR46847:SF1">
    <property type="entry name" value="D-ALLOSE-BINDING PERIPLASMIC PROTEIN-RELATED"/>
    <property type="match status" value="1"/>
</dbReference>
<evidence type="ECO:0000256" key="4">
    <source>
        <dbReference type="SAM" id="SignalP"/>
    </source>
</evidence>
<gene>
    <name evidence="6" type="ORF">JI749_01180</name>
</gene>